<organism evidence="1 2">
    <name type="scientific">Linnemannia hyalina</name>
    <dbReference type="NCBI Taxonomy" id="64524"/>
    <lineage>
        <taxon>Eukaryota</taxon>
        <taxon>Fungi</taxon>
        <taxon>Fungi incertae sedis</taxon>
        <taxon>Mucoromycota</taxon>
        <taxon>Mortierellomycotina</taxon>
        <taxon>Mortierellomycetes</taxon>
        <taxon>Mortierellales</taxon>
        <taxon>Mortierellaceae</taxon>
        <taxon>Linnemannia</taxon>
    </lineage>
</organism>
<protein>
    <recommendedName>
        <fullName evidence="3">Reverse transcriptase domain-containing protein</fullName>
    </recommendedName>
</protein>
<evidence type="ECO:0008006" key="3">
    <source>
        <dbReference type="Google" id="ProtNLM"/>
    </source>
</evidence>
<evidence type="ECO:0000313" key="2">
    <source>
        <dbReference type="Proteomes" id="UP000707451"/>
    </source>
</evidence>
<accession>A0A9P8BZ89</accession>
<reference evidence="1" key="1">
    <citation type="submission" date="2021-06" db="EMBL/GenBank/DDBJ databases">
        <title>Genome Sequence of Mortierella hyaline Strain SCG-10, a Cold-Adapted, Nitrate-Reducing Fungus Isolated from Soil in Minnesota, USA.</title>
        <authorList>
            <person name="Aldossari N."/>
        </authorList>
    </citation>
    <scope>NUCLEOTIDE SEQUENCE</scope>
    <source>
        <strain evidence="1">SCG-10</strain>
    </source>
</reference>
<comment type="caution">
    <text evidence="1">The sequence shown here is derived from an EMBL/GenBank/DDBJ whole genome shotgun (WGS) entry which is preliminary data.</text>
</comment>
<dbReference type="Proteomes" id="UP000707451">
    <property type="component" value="Unassembled WGS sequence"/>
</dbReference>
<dbReference type="AlphaFoldDB" id="A0A9P8BZ89"/>
<keyword evidence="2" id="KW-1185">Reference proteome</keyword>
<name>A0A9P8BZ89_9FUNG</name>
<dbReference type="OrthoDB" id="2435398at2759"/>
<gene>
    <name evidence="1" type="ORF">KI688_001186</name>
</gene>
<sequence>MTTPLAPGKESPMVSNAAFVDDTNLFAPSNSNLERITDVSSEFFRIHGIEINGKKTELLATNPTHNGTITYRGSQIKPQDKSNASTILGVWFSADDKAKATTELARKDTSTICNILGRKKTTDKKCIFIINAVLIPEPLYRLSATLIAWQEIERITAQYRKVV</sequence>
<dbReference type="EMBL" id="JAHRHY010000001">
    <property type="protein sequence ID" value="KAG9073391.1"/>
    <property type="molecule type" value="Genomic_DNA"/>
</dbReference>
<evidence type="ECO:0000313" key="1">
    <source>
        <dbReference type="EMBL" id="KAG9073391.1"/>
    </source>
</evidence>
<proteinExistence type="predicted"/>